<dbReference type="OrthoDB" id="10248809at2759"/>
<feature type="compositionally biased region" description="Polar residues" evidence="1">
    <location>
        <begin position="145"/>
        <end position="161"/>
    </location>
</feature>
<proteinExistence type="predicted"/>
<dbReference type="AlphaFoldDB" id="A0A4Z1TC32"/>
<keyword evidence="3" id="KW-1185">Reference proteome</keyword>
<reference evidence="2 3" key="1">
    <citation type="submission" date="2019-05" db="EMBL/GenBank/DDBJ databases">
        <title>The compact genome of Giardia muris reveals important steps in the evolution of intestinal protozoan parasites.</title>
        <authorList>
            <person name="Xu F."/>
            <person name="Jimenez-Gonzalez A."/>
            <person name="Einarsson E."/>
            <person name="Astvaldsson A."/>
            <person name="Peirasmaki D."/>
            <person name="Eckmann L."/>
            <person name="Andersson J.O."/>
            <person name="Svard S.G."/>
            <person name="Jerlstrom-Hultqvist J."/>
        </authorList>
    </citation>
    <scope>NUCLEOTIDE SEQUENCE [LARGE SCALE GENOMIC DNA]</scope>
    <source>
        <strain evidence="2 3">Roberts-Thomson</strain>
    </source>
</reference>
<protein>
    <submittedName>
        <fullName evidence="2">Uncharacterized protein</fullName>
    </submittedName>
</protein>
<dbReference type="EMBL" id="VDLU01000001">
    <property type="protein sequence ID" value="TNJ30109.1"/>
    <property type="molecule type" value="Genomic_DNA"/>
</dbReference>
<organism evidence="2 3">
    <name type="scientific">Giardia muris</name>
    <dbReference type="NCBI Taxonomy" id="5742"/>
    <lineage>
        <taxon>Eukaryota</taxon>
        <taxon>Metamonada</taxon>
        <taxon>Diplomonadida</taxon>
        <taxon>Hexamitidae</taxon>
        <taxon>Giardiinae</taxon>
        <taxon>Giardia</taxon>
    </lineage>
</organism>
<accession>A0A4Z1TC32</accession>
<sequence length="326" mass="36268">MNRRGVHSSASFTGVTTANPCRCCECPNWAVHGCHCPPNNNITREDLAEFMAWEKTRMARRMKDPEWERIDPIANGYPCIPTGCPPRGAHPCGCKLPGTRSATAWGTRPVRADYEFDTSDGCKPPCQEEHGPSFCPEMTDPAGTGSHTFQTQETRPNDSDVTTLPFVAPKYRVCNATRPLTQPVSTVGRRLRAPLNRYCVPRGATTFTESADDYARANRCDPCGRYLPGLVSQYRVSARQSPGSWNSPRVYNNQLLTTDPLRRPALGDSHFNETYTESTQRLVDAKRTLGHVHALQAKNAQRQIALQNTLGNVPEVHFRRPTRGNA</sequence>
<comment type="caution">
    <text evidence="2">The sequence shown here is derived from an EMBL/GenBank/DDBJ whole genome shotgun (WGS) entry which is preliminary data.</text>
</comment>
<dbReference type="VEuPathDB" id="GiardiaDB:GMRT_11090"/>
<feature type="region of interest" description="Disordered" evidence="1">
    <location>
        <begin position="142"/>
        <end position="161"/>
    </location>
</feature>
<evidence type="ECO:0000313" key="2">
    <source>
        <dbReference type="EMBL" id="TNJ30109.1"/>
    </source>
</evidence>
<gene>
    <name evidence="2" type="ORF">GMRT_11090</name>
</gene>
<name>A0A4Z1TC32_GIAMU</name>
<evidence type="ECO:0000313" key="3">
    <source>
        <dbReference type="Proteomes" id="UP000315496"/>
    </source>
</evidence>
<evidence type="ECO:0000256" key="1">
    <source>
        <dbReference type="SAM" id="MobiDB-lite"/>
    </source>
</evidence>
<dbReference type="Proteomes" id="UP000315496">
    <property type="component" value="Chromosome 1"/>
</dbReference>